<dbReference type="Proteomes" id="UP000694865">
    <property type="component" value="Unplaced"/>
</dbReference>
<dbReference type="PANTHER" id="PTHR47824:SF3">
    <property type="entry name" value="UBIQUITIN-LIKE DOMAIN-CONTAINING PROTEIN"/>
    <property type="match status" value="1"/>
</dbReference>
<name>A0ABM0MPL1_SACKO</name>
<dbReference type="SMART" id="SM00213">
    <property type="entry name" value="UBQ"/>
    <property type="match status" value="2"/>
</dbReference>
<proteinExistence type="predicted"/>
<sequence>MASPSIDVYVKLSTGRVVTFDLMPDQNVEEIYRKVAKEEDVFENQIVLRYTGKVVKKSHTIGYLGICRETILKSEIIELKVINIFVKQAGGDIVELTLNNLTTLSQVKKRIHDKQDIPTSTQILKLAKTVLSPDSESLLNLGVKDEDVLTLVIKKDENHQMEEEIEIEEDIKQELLNNFAADLPCNKVVEVVFSFDTTGSMYSCLQKVRDKLGETVTRLLKDIPKIRIGIMAHGDYCDDNVYVVKTIDLCSNVHKLVKFVVGVDATSGGDSPECYEWVLRRAQMLDWSEDSAKALVVIGDDLPHPVSYTDQAINWHDELDVLKGMGIKVYGVKANNNNYATPFYKELAEITDGAYIQFKHFSLITDMFLAAPFLGHALSDYSSSIQR</sequence>
<dbReference type="InterPro" id="IPR000626">
    <property type="entry name" value="Ubiquitin-like_dom"/>
</dbReference>
<dbReference type="CDD" id="cd00198">
    <property type="entry name" value="vWFA"/>
    <property type="match status" value="1"/>
</dbReference>
<keyword evidence="2" id="KW-1185">Reference proteome</keyword>
<dbReference type="PROSITE" id="PS50053">
    <property type="entry name" value="UBIQUITIN_2"/>
    <property type="match status" value="2"/>
</dbReference>
<accession>A0ABM0MPL1</accession>
<dbReference type="Gene3D" id="3.40.50.410">
    <property type="entry name" value="von Willebrand factor, type A domain"/>
    <property type="match status" value="1"/>
</dbReference>
<feature type="domain" description="Ubiquitin-like" evidence="1">
    <location>
        <begin position="6"/>
        <end position="66"/>
    </location>
</feature>
<dbReference type="RefSeq" id="XP_006821952.1">
    <property type="nucleotide sequence ID" value="XM_006821889.1"/>
</dbReference>
<dbReference type="InterPro" id="IPR036465">
    <property type="entry name" value="vWFA_dom_sf"/>
</dbReference>
<organism evidence="2 3">
    <name type="scientific">Saccoglossus kowalevskii</name>
    <name type="common">Acorn worm</name>
    <dbReference type="NCBI Taxonomy" id="10224"/>
    <lineage>
        <taxon>Eukaryota</taxon>
        <taxon>Metazoa</taxon>
        <taxon>Hemichordata</taxon>
        <taxon>Enteropneusta</taxon>
        <taxon>Harrimaniidae</taxon>
        <taxon>Saccoglossus</taxon>
    </lineage>
</organism>
<dbReference type="InterPro" id="IPR029071">
    <property type="entry name" value="Ubiquitin-like_domsf"/>
</dbReference>
<evidence type="ECO:0000259" key="1">
    <source>
        <dbReference type="PROSITE" id="PS50053"/>
    </source>
</evidence>
<evidence type="ECO:0000313" key="3">
    <source>
        <dbReference type="RefSeq" id="XP_006821952.1"/>
    </source>
</evidence>
<reference evidence="3" key="1">
    <citation type="submission" date="2025-08" db="UniProtKB">
        <authorList>
            <consortium name="RefSeq"/>
        </authorList>
    </citation>
    <scope>IDENTIFICATION</scope>
    <source>
        <tissue evidence="3">Testes</tissue>
    </source>
</reference>
<dbReference type="SUPFAM" id="SSF54236">
    <property type="entry name" value="Ubiquitin-like"/>
    <property type="match status" value="2"/>
</dbReference>
<dbReference type="Gene3D" id="3.10.20.90">
    <property type="entry name" value="Phosphatidylinositol 3-kinase Catalytic Subunit, Chain A, domain 1"/>
    <property type="match status" value="2"/>
</dbReference>
<dbReference type="SUPFAM" id="SSF53300">
    <property type="entry name" value="vWA-like"/>
    <property type="match status" value="1"/>
</dbReference>
<dbReference type="Pfam" id="PF00240">
    <property type="entry name" value="ubiquitin"/>
    <property type="match status" value="2"/>
</dbReference>
<evidence type="ECO:0000313" key="2">
    <source>
        <dbReference type="Proteomes" id="UP000694865"/>
    </source>
</evidence>
<gene>
    <name evidence="3" type="primary">LOC102809424</name>
</gene>
<protein>
    <submittedName>
        <fullName evidence="3">Uncharacterized protein LOC102809424</fullName>
    </submittedName>
</protein>
<dbReference type="GeneID" id="102809424"/>
<feature type="domain" description="Ubiquitin-like" evidence="1">
    <location>
        <begin position="82"/>
        <end position="158"/>
    </location>
</feature>
<dbReference type="CDD" id="cd17039">
    <property type="entry name" value="Ubl_ubiquitin_like"/>
    <property type="match status" value="2"/>
</dbReference>
<dbReference type="PANTHER" id="PTHR47824">
    <property type="entry name" value="UBIQUITIN-LIKE DOMAIN-CONTAINING PROTEIN"/>
    <property type="match status" value="1"/>
</dbReference>